<dbReference type="EMBL" id="MU266328">
    <property type="protein sequence ID" value="KAH7930929.1"/>
    <property type="molecule type" value="Genomic_DNA"/>
</dbReference>
<name>A0ACB8BZ32_9AGAM</name>
<accession>A0ACB8BZ32</accession>
<protein>
    <submittedName>
        <fullName evidence="1">Uncharacterized protein</fullName>
    </submittedName>
</protein>
<proteinExistence type="predicted"/>
<comment type="caution">
    <text evidence="1">The sequence shown here is derived from an EMBL/GenBank/DDBJ whole genome shotgun (WGS) entry which is preliminary data.</text>
</comment>
<reference evidence="1" key="1">
    <citation type="journal article" date="2021" name="New Phytol.">
        <title>Evolutionary innovations through gain and loss of genes in the ectomycorrhizal Boletales.</title>
        <authorList>
            <person name="Wu G."/>
            <person name="Miyauchi S."/>
            <person name="Morin E."/>
            <person name="Kuo A."/>
            <person name="Drula E."/>
            <person name="Varga T."/>
            <person name="Kohler A."/>
            <person name="Feng B."/>
            <person name="Cao Y."/>
            <person name="Lipzen A."/>
            <person name="Daum C."/>
            <person name="Hundley H."/>
            <person name="Pangilinan J."/>
            <person name="Johnson J."/>
            <person name="Barry K."/>
            <person name="LaButti K."/>
            <person name="Ng V."/>
            <person name="Ahrendt S."/>
            <person name="Min B."/>
            <person name="Choi I.G."/>
            <person name="Park H."/>
            <person name="Plett J.M."/>
            <person name="Magnuson J."/>
            <person name="Spatafora J.W."/>
            <person name="Nagy L.G."/>
            <person name="Henrissat B."/>
            <person name="Grigoriev I.V."/>
            <person name="Yang Z.L."/>
            <person name="Xu J."/>
            <person name="Martin F.M."/>
        </authorList>
    </citation>
    <scope>NUCLEOTIDE SEQUENCE</scope>
    <source>
        <strain evidence="1">KUC20120723A-06</strain>
    </source>
</reference>
<organism evidence="1 2">
    <name type="scientific">Leucogyrophana mollusca</name>
    <dbReference type="NCBI Taxonomy" id="85980"/>
    <lineage>
        <taxon>Eukaryota</taxon>
        <taxon>Fungi</taxon>
        <taxon>Dikarya</taxon>
        <taxon>Basidiomycota</taxon>
        <taxon>Agaricomycotina</taxon>
        <taxon>Agaricomycetes</taxon>
        <taxon>Agaricomycetidae</taxon>
        <taxon>Boletales</taxon>
        <taxon>Boletales incertae sedis</taxon>
        <taxon>Leucogyrophana</taxon>
    </lineage>
</organism>
<evidence type="ECO:0000313" key="2">
    <source>
        <dbReference type="Proteomes" id="UP000790709"/>
    </source>
</evidence>
<gene>
    <name evidence="1" type="ORF">BV22DRAFT_1077497</name>
</gene>
<sequence>MPRSASLSPARKRMRLSSPTYDDQIGDLSQDDINALDEIEARLSQGPQTQAMDSGNAKLPSSLDFRAPVAGRSSPPSNREAFSSQEVIPMDDDDNPFTSDELLSSTSTAAPLLADPSLESGARIYAPFMKASAVLPAIGFQSASFIPRDSLHDTSRSPSPEASQEPDYSTWFQSDVPGDFVGFKPATSALGSFQTASSMTAAIAGPSVAGEGSRLTGSGGFITPSLTALRRAEEKIKLWQEDTHSPSLSQSPPKLIPHVRTSQPISPRRTVLGAVHNSFPPTRIPETPTPATNLGKSAILGGLPGFRTPTLGTTDNKSRNKVKPFKSPLMSTATPKPLPNPTSASVGYTSSPLNPTRQTAQMGSQHHPTSSLAPATPLRLTFAIANNPPYGATQPSTKSTPARPRFVTPFKIGMKPGDPGRAALTLEHAVPSDSGSRSVRSYPPSISQPKTASKDKGKNSWTVFNLTPPANRISLGCSGLCPQSYTDDELGSMGLNLSELHQISLNTALFYSFHAPSSLPPEGSQPASPPKLLGHATALEELHARGCSLATEAWVKNHWPLILWKLAGMAALEPQREADLHKKRWCWPEVIRQLLYRYERDLNGSSRPPLRLISTRDAPAASPMVLCISNITWSEAGVDDDGFPTVPFPELEVTDGWYRLRAKIDAPLARAVRNGTIRVGRKIGVAGSKLESQRKDPSEILEAYDSNVLSISGNSSHLAPWHAKLGFQSGPFISTLNSLTADGGTVAVMALEIIKVFPVAYIEFVEGENGRKRREGPRSAKDEAAVSARWRLKRETEASKLWSEFEKRMNLLAGYAERLEQRAGAQFCPKDEDSPPDNIDSLCDDILDDPVRAKAVLATVSSTSAGWLARQVREQGKKEQEAARDDIERELQATCPPRDIRDFRVIIVRDAYTRRHPPNRKAQLTVWDVLGLSSTEGGEAGIFEPGQKFLISNLMPTQQSAWMGRDVDSEVYLSTRKNSRWKKII</sequence>
<evidence type="ECO:0000313" key="1">
    <source>
        <dbReference type="EMBL" id="KAH7930929.1"/>
    </source>
</evidence>
<dbReference type="Proteomes" id="UP000790709">
    <property type="component" value="Unassembled WGS sequence"/>
</dbReference>
<keyword evidence="2" id="KW-1185">Reference proteome</keyword>